<evidence type="ECO:0000256" key="1">
    <source>
        <dbReference type="ARBA" id="ARBA00022737"/>
    </source>
</evidence>
<feature type="short sequence motif" description="DGA/G" evidence="5">
    <location>
        <begin position="25"/>
        <end position="27"/>
    </location>
</feature>
<comment type="caution">
    <text evidence="7">The sequence shown here is derived from an EMBL/GenBank/DDBJ whole genome shotgun (WGS) entry which is preliminary data.</text>
</comment>
<dbReference type="SUPFAM" id="SSF52151">
    <property type="entry name" value="FabD/lysophospholipase-like"/>
    <property type="match status" value="1"/>
</dbReference>
<feature type="non-terminal residue" evidence="7">
    <location>
        <position position="1"/>
    </location>
</feature>
<gene>
    <name evidence="7" type="ORF">M9458_043518</name>
</gene>
<evidence type="ECO:0000256" key="4">
    <source>
        <dbReference type="ARBA" id="ARBA00023098"/>
    </source>
</evidence>
<feature type="domain" description="PNPLA" evidence="6">
    <location>
        <begin position="1"/>
        <end position="38"/>
    </location>
</feature>
<protein>
    <recommendedName>
        <fullName evidence="6">PNPLA domain-containing protein</fullName>
    </recommendedName>
</protein>
<proteinExistence type="predicted"/>
<keyword evidence="8" id="KW-1185">Reference proteome</keyword>
<dbReference type="AlphaFoldDB" id="A0ABD0NDI7"/>
<comment type="caution">
    <text evidence="5">Lacks conserved residue(s) required for the propagation of feature annotation.</text>
</comment>
<evidence type="ECO:0000313" key="7">
    <source>
        <dbReference type="EMBL" id="KAL0159793.1"/>
    </source>
</evidence>
<dbReference type="GO" id="GO:0016787">
    <property type="term" value="F:hydrolase activity"/>
    <property type="evidence" value="ECO:0007669"/>
    <property type="project" value="UniProtKB-KW"/>
</dbReference>
<dbReference type="PANTHER" id="PTHR24139">
    <property type="entry name" value="CALCIUM-INDEPENDENT PHOSPHOLIPASE A2"/>
    <property type="match status" value="1"/>
</dbReference>
<dbReference type="GO" id="GO:0006629">
    <property type="term" value="P:lipid metabolic process"/>
    <property type="evidence" value="ECO:0007669"/>
    <property type="project" value="UniProtKB-KW"/>
</dbReference>
<dbReference type="Gene3D" id="3.40.1090.10">
    <property type="entry name" value="Cytosolic phospholipase A2 catalytic domain"/>
    <property type="match status" value="1"/>
</dbReference>
<dbReference type="InterPro" id="IPR047148">
    <property type="entry name" value="PLPL9"/>
</dbReference>
<evidence type="ECO:0000256" key="3">
    <source>
        <dbReference type="ARBA" id="ARBA00023043"/>
    </source>
</evidence>
<dbReference type="Proteomes" id="UP001529510">
    <property type="component" value="Unassembled WGS sequence"/>
</dbReference>
<keyword evidence="2" id="KW-0378">Hydrolase</keyword>
<sequence>QLVWRAARSSGAAPTYFRPMGRFLDGGLLANNPTLDAMTEIHQYNKALKAQ</sequence>
<organism evidence="7 8">
    <name type="scientific">Cirrhinus mrigala</name>
    <name type="common">Mrigala</name>
    <dbReference type="NCBI Taxonomy" id="683832"/>
    <lineage>
        <taxon>Eukaryota</taxon>
        <taxon>Metazoa</taxon>
        <taxon>Chordata</taxon>
        <taxon>Craniata</taxon>
        <taxon>Vertebrata</taxon>
        <taxon>Euteleostomi</taxon>
        <taxon>Actinopterygii</taxon>
        <taxon>Neopterygii</taxon>
        <taxon>Teleostei</taxon>
        <taxon>Ostariophysi</taxon>
        <taxon>Cypriniformes</taxon>
        <taxon>Cyprinidae</taxon>
        <taxon>Labeoninae</taxon>
        <taxon>Labeonini</taxon>
        <taxon>Cirrhinus</taxon>
    </lineage>
</organism>
<dbReference type="PROSITE" id="PS51635">
    <property type="entry name" value="PNPLA"/>
    <property type="match status" value="1"/>
</dbReference>
<keyword evidence="1" id="KW-0677">Repeat</keyword>
<feature type="non-terminal residue" evidence="7">
    <location>
        <position position="51"/>
    </location>
</feature>
<dbReference type="InterPro" id="IPR002641">
    <property type="entry name" value="PNPLA_dom"/>
</dbReference>
<evidence type="ECO:0000313" key="8">
    <source>
        <dbReference type="Proteomes" id="UP001529510"/>
    </source>
</evidence>
<dbReference type="Pfam" id="PF01734">
    <property type="entry name" value="Patatin"/>
    <property type="match status" value="1"/>
</dbReference>
<evidence type="ECO:0000256" key="2">
    <source>
        <dbReference type="ARBA" id="ARBA00022801"/>
    </source>
</evidence>
<keyword evidence="4" id="KW-0443">Lipid metabolism</keyword>
<dbReference type="InterPro" id="IPR016035">
    <property type="entry name" value="Acyl_Trfase/lysoPLipase"/>
</dbReference>
<dbReference type="PANTHER" id="PTHR24139:SF34">
    <property type="entry name" value="85_88 KDA CALCIUM-INDEPENDENT PHOSPHOLIPASE A2"/>
    <property type="match status" value="1"/>
</dbReference>
<evidence type="ECO:0000256" key="5">
    <source>
        <dbReference type="PROSITE-ProRule" id="PRU01161"/>
    </source>
</evidence>
<accession>A0ABD0NDI7</accession>
<name>A0ABD0NDI7_CIRMR</name>
<evidence type="ECO:0000259" key="6">
    <source>
        <dbReference type="PROSITE" id="PS51635"/>
    </source>
</evidence>
<keyword evidence="3" id="KW-0040">ANK repeat</keyword>
<dbReference type="EMBL" id="JAMKFB020000022">
    <property type="protein sequence ID" value="KAL0159793.1"/>
    <property type="molecule type" value="Genomic_DNA"/>
</dbReference>
<reference evidence="7 8" key="1">
    <citation type="submission" date="2024-05" db="EMBL/GenBank/DDBJ databases">
        <title>Genome sequencing and assembly of Indian major carp, Cirrhinus mrigala (Hamilton, 1822).</title>
        <authorList>
            <person name="Mohindra V."/>
            <person name="Chowdhury L.M."/>
            <person name="Lal K."/>
            <person name="Jena J.K."/>
        </authorList>
    </citation>
    <scope>NUCLEOTIDE SEQUENCE [LARGE SCALE GENOMIC DNA]</scope>
    <source>
        <strain evidence="7">CM1030</strain>
        <tissue evidence="7">Blood</tissue>
    </source>
</reference>